<dbReference type="GO" id="GO:0016597">
    <property type="term" value="F:amino acid binding"/>
    <property type="evidence" value="ECO:0007669"/>
    <property type="project" value="TreeGrafter"/>
</dbReference>
<evidence type="ECO:0008006" key="6">
    <source>
        <dbReference type="Google" id="ProtNLM"/>
    </source>
</evidence>
<dbReference type="Gene3D" id="3.75.10.10">
    <property type="entry name" value="L-arginine/glycine Amidinotransferase, Chain A"/>
    <property type="match status" value="1"/>
</dbReference>
<dbReference type="PANTHER" id="PTHR12737">
    <property type="entry name" value="DIMETHYLARGININE DIMETHYLAMINOHYDROLASE"/>
    <property type="match status" value="1"/>
</dbReference>
<keyword evidence="5" id="KW-1185">Reference proteome</keyword>
<comment type="similarity">
    <text evidence="1">Belongs to the DDAH family.</text>
</comment>
<sequence>MSNKTLLVRAPSSRMAEGQITHIAKPSSVSHEDALKQWAAYIDIYRSEGWTIVEVPVADDCPDSVFIEDTVVMFGNTAVIAAPGTPSRAPEPVEVEKAIRKALPHIKVHKIEGEGTLDGGDVLKVGKDVYVGLGGRTNGEGIRQLRRIVHAEGYTLHAVPVTKALHLKSAVTALPDGTVIGWMPIVDNAGIFPRFMPIPEEHGVAVVVLSDEHVLMSNDAPETTNLLQRMGYKVTTVGISEFEALEGCVTCLSVRVR</sequence>
<protein>
    <recommendedName>
        <fullName evidence="6">Dimethylargininase</fullName>
    </recommendedName>
</protein>
<reference evidence="4" key="1">
    <citation type="journal article" date="2023" name="BMC Genomics">
        <title>Chromosome-level genome assemblies of Cutaneotrichosporon spp. (Trichosporonales, Basidiomycota) reveal imbalanced evolution between nucleotide sequences and chromosome synteny.</title>
        <authorList>
            <person name="Kobayashi Y."/>
            <person name="Kayamori A."/>
            <person name="Aoki K."/>
            <person name="Shiwa Y."/>
            <person name="Matsutani M."/>
            <person name="Fujita N."/>
            <person name="Sugita T."/>
            <person name="Iwasaki W."/>
            <person name="Tanaka N."/>
            <person name="Takashima M."/>
        </authorList>
    </citation>
    <scope>NUCLEOTIDE SEQUENCE</scope>
    <source>
        <strain evidence="4">HIS019</strain>
    </source>
</reference>
<dbReference type="Pfam" id="PF02274">
    <property type="entry name" value="ADI"/>
    <property type="match status" value="1"/>
</dbReference>
<dbReference type="RefSeq" id="XP_060459535.1">
    <property type="nucleotide sequence ID" value="XM_060603218.1"/>
</dbReference>
<dbReference type="PANTHER" id="PTHR12737:SF9">
    <property type="entry name" value="DIMETHYLARGININASE"/>
    <property type="match status" value="1"/>
</dbReference>
<accession>A0AA48L997</accession>
<name>A0AA48L997_9TREE</name>
<dbReference type="SUPFAM" id="SSF55909">
    <property type="entry name" value="Pentein"/>
    <property type="match status" value="1"/>
</dbReference>
<evidence type="ECO:0000256" key="1">
    <source>
        <dbReference type="ARBA" id="ARBA00008532"/>
    </source>
</evidence>
<gene>
    <name evidence="4" type="primary">ddaH</name>
    <name evidence="4" type="ORF">CcaverHIS019_0607290</name>
</gene>
<feature type="active site" description="Nucleophile" evidence="3">
    <location>
        <position position="251"/>
    </location>
</feature>
<organism evidence="4 5">
    <name type="scientific">Cutaneotrichosporon cavernicola</name>
    <dbReference type="NCBI Taxonomy" id="279322"/>
    <lineage>
        <taxon>Eukaryota</taxon>
        <taxon>Fungi</taxon>
        <taxon>Dikarya</taxon>
        <taxon>Basidiomycota</taxon>
        <taxon>Agaricomycotina</taxon>
        <taxon>Tremellomycetes</taxon>
        <taxon>Trichosporonales</taxon>
        <taxon>Trichosporonaceae</taxon>
        <taxon>Cutaneotrichosporon</taxon>
    </lineage>
</organism>
<dbReference type="EMBL" id="AP028217">
    <property type="protein sequence ID" value="BEI94270.1"/>
    <property type="molecule type" value="Genomic_DNA"/>
</dbReference>
<dbReference type="GO" id="GO:0000052">
    <property type="term" value="P:citrulline metabolic process"/>
    <property type="evidence" value="ECO:0007669"/>
    <property type="project" value="TreeGrafter"/>
</dbReference>
<proteinExistence type="inferred from homology"/>
<dbReference type="AlphaFoldDB" id="A0AA48L997"/>
<dbReference type="GO" id="GO:0006525">
    <property type="term" value="P:arginine metabolic process"/>
    <property type="evidence" value="ECO:0007669"/>
    <property type="project" value="TreeGrafter"/>
</dbReference>
<dbReference type="InterPro" id="IPR033199">
    <property type="entry name" value="DDAH-like"/>
</dbReference>
<dbReference type="NCBIfam" id="NF045660">
    <property type="entry name" value="DiMthArgaseDdahStm"/>
    <property type="match status" value="1"/>
</dbReference>
<evidence type="ECO:0000313" key="4">
    <source>
        <dbReference type="EMBL" id="BEI94270.1"/>
    </source>
</evidence>
<dbReference type="KEGG" id="ccac:CcaHIS019_0607290"/>
<evidence type="ECO:0000256" key="2">
    <source>
        <dbReference type="ARBA" id="ARBA00022801"/>
    </source>
</evidence>
<dbReference type="GeneID" id="85498140"/>
<keyword evidence="2" id="KW-0378">Hydrolase</keyword>
<dbReference type="Proteomes" id="UP001233271">
    <property type="component" value="Chromosome 6"/>
</dbReference>
<dbReference type="GO" id="GO:0016403">
    <property type="term" value="F:dimethylargininase activity"/>
    <property type="evidence" value="ECO:0007669"/>
    <property type="project" value="TreeGrafter"/>
</dbReference>
<feature type="active site" description="Proton donor" evidence="3">
    <location>
        <position position="166"/>
    </location>
</feature>
<evidence type="ECO:0000256" key="3">
    <source>
        <dbReference type="PIRSR" id="PIRSR633199-1"/>
    </source>
</evidence>
<evidence type="ECO:0000313" key="5">
    <source>
        <dbReference type="Proteomes" id="UP001233271"/>
    </source>
</evidence>
<dbReference type="GO" id="GO:0045429">
    <property type="term" value="P:positive regulation of nitric oxide biosynthetic process"/>
    <property type="evidence" value="ECO:0007669"/>
    <property type="project" value="TreeGrafter"/>
</dbReference>